<comment type="caution">
    <text evidence="2">The sequence shown here is derived from an EMBL/GenBank/DDBJ whole genome shotgun (WGS) entry which is preliminary data.</text>
</comment>
<dbReference type="EMBL" id="JAGETN010000073">
    <property type="protein sequence ID" value="MBO2026049.1"/>
    <property type="molecule type" value="Genomic_DNA"/>
</dbReference>
<evidence type="ECO:0000313" key="2">
    <source>
        <dbReference type="EMBL" id="MBO2026049.1"/>
    </source>
</evidence>
<organism evidence="2 3">
    <name type="scientific">Klebsiella pneumoniae</name>
    <dbReference type="NCBI Taxonomy" id="573"/>
    <lineage>
        <taxon>Bacteria</taxon>
        <taxon>Pseudomonadati</taxon>
        <taxon>Pseudomonadota</taxon>
        <taxon>Gammaproteobacteria</taxon>
        <taxon>Enterobacterales</taxon>
        <taxon>Enterobacteriaceae</taxon>
        <taxon>Klebsiella/Raoultella group</taxon>
        <taxon>Klebsiella</taxon>
        <taxon>Klebsiella pneumoniae complex</taxon>
    </lineage>
</organism>
<name>A0A939NRY2_KLEPN</name>
<evidence type="ECO:0000313" key="3">
    <source>
        <dbReference type="Proteomes" id="UP000664267"/>
    </source>
</evidence>
<protein>
    <submittedName>
        <fullName evidence="2">Uncharacterized protein</fullName>
    </submittedName>
</protein>
<accession>A0A939NRY2</accession>
<feature type="compositionally biased region" description="Polar residues" evidence="1">
    <location>
        <begin position="14"/>
        <end position="31"/>
    </location>
</feature>
<feature type="region of interest" description="Disordered" evidence="1">
    <location>
        <begin position="1"/>
        <end position="63"/>
    </location>
</feature>
<gene>
    <name evidence="2" type="ORF">J4733_28150</name>
</gene>
<sequence length="63" mass="6756">MRDNFRPDTDFLLTISNDAGSASPSARGNTSRWRECAPRAGPPLLRTSNGITAVIGPRGGSRR</sequence>
<evidence type="ECO:0000256" key="1">
    <source>
        <dbReference type="SAM" id="MobiDB-lite"/>
    </source>
</evidence>
<dbReference type="AlphaFoldDB" id="A0A939NRY2"/>
<proteinExistence type="predicted"/>
<reference evidence="2" key="1">
    <citation type="submission" date="2021-03" db="EMBL/GenBank/DDBJ databases">
        <title>Molecular epidemiology and mechanisms of colistin and carbapenem resistance in Enterobacteriaceae from clinical isolates, the environment and porcine samples in Pretoria, South Africa.</title>
        <authorList>
            <person name="Bogoshi D."/>
            <person name="Mbelle N.M."/>
            <person name="Naidoo V."/>
            <person name="Osei Sekyere J."/>
        </authorList>
    </citation>
    <scope>NUCLEOTIDE SEQUENCE</scope>
    <source>
        <strain evidence="2">C029</strain>
    </source>
</reference>
<dbReference type="Proteomes" id="UP000664267">
    <property type="component" value="Unassembled WGS sequence"/>
</dbReference>